<sequence length="91" mass="10778">MQVHSKFFPPCLILRKSDYRRTQLPTAGLRGTRKTPPWTQQRTHDVTFVLDDVVNEYFGIQYSHRAIQFFCGEKKETSSPWRDNDLYALEI</sequence>
<organism evidence="1 2">
    <name type="scientific">Trichonephila clavata</name>
    <name type="common">Joro spider</name>
    <name type="synonym">Nephila clavata</name>
    <dbReference type="NCBI Taxonomy" id="2740835"/>
    <lineage>
        <taxon>Eukaryota</taxon>
        <taxon>Metazoa</taxon>
        <taxon>Ecdysozoa</taxon>
        <taxon>Arthropoda</taxon>
        <taxon>Chelicerata</taxon>
        <taxon>Arachnida</taxon>
        <taxon>Araneae</taxon>
        <taxon>Araneomorphae</taxon>
        <taxon>Entelegynae</taxon>
        <taxon>Araneoidea</taxon>
        <taxon>Nephilidae</taxon>
        <taxon>Trichonephila</taxon>
    </lineage>
</organism>
<evidence type="ECO:0000313" key="1">
    <source>
        <dbReference type="EMBL" id="GFQ83482.1"/>
    </source>
</evidence>
<gene>
    <name evidence="1" type="ORF">TNCT_59461</name>
</gene>
<keyword evidence="2" id="KW-1185">Reference proteome</keyword>
<dbReference type="Proteomes" id="UP000887116">
    <property type="component" value="Unassembled WGS sequence"/>
</dbReference>
<dbReference type="AlphaFoldDB" id="A0A8X6FLG5"/>
<dbReference type="EMBL" id="BMAO01032617">
    <property type="protein sequence ID" value="GFQ83482.1"/>
    <property type="molecule type" value="Genomic_DNA"/>
</dbReference>
<name>A0A8X6FLG5_TRICU</name>
<protein>
    <submittedName>
        <fullName evidence="1">Uncharacterized protein</fullName>
    </submittedName>
</protein>
<accession>A0A8X6FLG5</accession>
<evidence type="ECO:0000313" key="2">
    <source>
        <dbReference type="Proteomes" id="UP000887116"/>
    </source>
</evidence>
<comment type="caution">
    <text evidence="1">The sequence shown here is derived from an EMBL/GenBank/DDBJ whole genome shotgun (WGS) entry which is preliminary data.</text>
</comment>
<proteinExistence type="predicted"/>
<reference evidence="1" key="1">
    <citation type="submission" date="2020-07" db="EMBL/GenBank/DDBJ databases">
        <title>Multicomponent nature underlies the extraordinary mechanical properties of spider dragline silk.</title>
        <authorList>
            <person name="Kono N."/>
            <person name="Nakamura H."/>
            <person name="Mori M."/>
            <person name="Yoshida Y."/>
            <person name="Ohtoshi R."/>
            <person name="Malay A.D."/>
            <person name="Moran D.A.P."/>
            <person name="Tomita M."/>
            <person name="Numata K."/>
            <person name="Arakawa K."/>
        </authorList>
    </citation>
    <scope>NUCLEOTIDE SEQUENCE</scope>
</reference>